<accession>B4R7H1</accession>
<organism evidence="1 2">
    <name type="scientific">Drosophila simulans</name>
    <name type="common">Fruit fly</name>
    <dbReference type="NCBI Taxonomy" id="7240"/>
    <lineage>
        <taxon>Eukaryota</taxon>
        <taxon>Metazoa</taxon>
        <taxon>Ecdysozoa</taxon>
        <taxon>Arthropoda</taxon>
        <taxon>Hexapoda</taxon>
        <taxon>Insecta</taxon>
        <taxon>Pterygota</taxon>
        <taxon>Neoptera</taxon>
        <taxon>Endopterygota</taxon>
        <taxon>Diptera</taxon>
        <taxon>Brachycera</taxon>
        <taxon>Muscomorpha</taxon>
        <taxon>Ephydroidea</taxon>
        <taxon>Drosophilidae</taxon>
        <taxon>Drosophila</taxon>
        <taxon>Sophophora</taxon>
    </lineage>
</organism>
<dbReference type="OrthoDB" id="7848395at2759"/>
<name>B4R7H1_DROSI</name>
<sequence length="187" mass="21106">MTAFFDGRKVGDPGGDLVGLVPRAGLPKTDVDDELRMSRIVNLALNRLTKLQHDLLQGPGSHYSGKRIANNDEPIDMPNFPRQIFMNCPELCGRKDSFHHKPLVPQAGSARTYGIAQLLTIGRQVAYRLLDRRFEHEQLWSRYLLVERLRAAGIYHNRLGKPCDNFCETERRARGDTDPGKPNSPMG</sequence>
<dbReference type="PhylomeDB" id="B4R7H1"/>
<proteinExistence type="predicted"/>
<keyword evidence="2" id="KW-1185">Reference proteome</keyword>
<dbReference type="OMA" id="DNFCETE"/>
<evidence type="ECO:0000313" key="1">
    <source>
        <dbReference type="EMBL" id="EDX16782.1"/>
    </source>
</evidence>
<dbReference type="HOGENOM" id="CLU_1715228_0_0_1"/>
<gene>
    <name evidence="1" type="primary">Dsim\GD16463</name>
    <name evidence="1" type="ORF">Dsim_GD16463</name>
</gene>
<reference evidence="1 2" key="1">
    <citation type="journal article" date="2007" name="Nature">
        <title>Evolution of genes and genomes on the Drosophila phylogeny.</title>
        <authorList>
            <consortium name="Drosophila 12 Genomes Consortium"/>
            <person name="Clark A.G."/>
            <person name="Eisen M.B."/>
            <person name="Smith D.R."/>
            <person name="Bergman C.M."/>
            <person name="Oliver B."/>
            <person name="Markow T.A."/>
            <person name="Kaufman T.C."/>
            <person name="Kellis M."/>
            <person name="Gelbart W."/>
            <person name="Iyer V.N."/>
            <person name="Pollard D.A."/>
            <person name="Sackton T.B."/>
            <person name="Larracuente A.M."/>
            <person name="Singh N.D."/>
            <person name="Abad J.P."/>
            <person name="Abt D.N."/>
            <person name="Adryan B."/>
            <person name="Aguade M."/>
            <person name="Akashi H."/>
            <person name="Anderson W.W."/>
            <person name="Aquadro C.F."/>
            <person name="Ardell D.H."/>
            <person name="Arguello R."/>
            <person name="Artieri C.G."/>
            <person name="Barbash D.A."/>
            <person name="Barker D."/>
            <person name="Barsanti P."/>
            <person name="Batterham P."/>
            <person name="Batzoglou S."/>
            <person name="Begun D."/>
            <person name="Bhutkar A."/>
            <person name="Blanco E."/>
            <person name="Bosak S.A."/>
            <person name="Bradley R.K."/>
            <person name="Brand A.D."/>
            <person name="Brent M.R."/>
            <person name="Brooks A.N."/>
            <person name="Brown R.H."/>
            <person name="Butlin R.K."/>
            <person name="Caggese C."/>
            <person name="Calvi B.R."/>
            <person name="Bernardo de Carvalho A."/>
            <person name="Caspi A."/>
            <person name="Castrezana S."/>
            <person name="Celniker S.E."/>
            <person name="Chang J.L."/>
            <person name="Chapple C."/>
            <person name="Chatterji S."/>
            <person name="Chinwalla A."/>
            <person name="Civetta A."/>
            <person name="Clifton S.W."/>
            <person name="Comeron J.M."/>
            <person name="Costello J.C."/>
            <person name="Coyne J.A."/>
            <person name="Daub J."/>
            <person name="David R.G."/>
            <person name="Delcher A.L."/>
            <person name="Delehaunty K."/>
            <person name="Do C.B."/>
            <person name="Ebling H."/>
            <person name="Edwards K."/>
            <person name="Eickbush T."/>
            <person name="Evans J.D."/>
            <person name="Filipski A."/>
            <person name="Findeiss S."/>
            <person name="Freyhult E."/>
            <person name="Fulton L."/>
            <person name="Fulton R."/>
            <person name="Garcia A.C."/>
            <person name="Gardiner A."/>
            <person name="Garfield D.A."/>
            <person name="Garvin B.E."/>
            <person name="Gibson G."/>
            <person name="Gilbert D."/>
            <person name="Gnerre S."/>
            <person name="Godfrey J."/>
            <person name="Good R."/>
            <person name="Gotea V."/>
            <person name="Gravely B."/>
            <person name="Greenberg A.J."/>
            <person name="Griffiths-Jones S."/>
            <person name="Gross S."/>
            <person name="Guigo R."/>
            <person name="Gustafson E.A."/>
            <person name="Haerty W."/>
            <person name="Hahn M.W."/>
            <person name="Halligan D.L."/>
            <person name="Halpern A.L."/>
            <person name="Halter G.M."/>
            <person name="Han M.V."/>
            <person name="Heger A."/>
            <person name="Hillier L."/>
            <person name="Hinrichs A.S."/>
            <person name="Holmes I."/>
            <person name="Hoskins R.A."/>
            <person name="Hubisz M.J."/>
            <person name="Hultmark D."/>
            <person name="Huntley M.A."/>
            <person name="Jaffe D.B."/>
            <person name="Jagadeeshan S."/>
            <person name="Jeck W.R."/>
            <person name="Johnson J."/>
            <person name="Jones C.D."/>
            <person name="Jordan W.C."/>
            <person name="Karpen G.H."/>
            <person name="Kataoka E."/>
            <person name="Keightley P.D."/>
            <person name="Kheradpour P."/>
            <person name="Kirkness E.F."/>
            <person name="Koerich L.B."/>
            <person name="Kristiansen K."/>
            <person name="Kudrna D."/>
            <person name="Kulathinal R.J."/>
            <person name="Kumar S."/>
            <person name="Kwok R."/>
            <person name="Lander E."/>
            <person name="Langley C.H."/>
            <person name="Lapoint R."/>
            <person name="Lazzaro B.P."/>
            <person name="Lee S.J."/>
            <person name="Levesque L."/>
            <person name="Li R."/>
            <person name="Lin C.F."/>
            <person name="Lin M.F."/>
            <person name="Lindblad-Toh K."/>
            <person name="Llopart A."/>
            <person name="Long M."/>
            <person name="Low L."/>
            <person name="Lozovsky E."/>
            <person name="Lu J."/>
            <person name="Luo M."/>
            <person name="Machado C.A."/>
            <person name="Makalowski W."/>
            <person name="Marzo M."/>
            <person name="Matsuda M."/>
            <person name="Matzkin L."/>
            <person name="McAllister B."/>
            <person name="McBride C.S."/>
            <person name="McKernan B."/>
            <person name="McKernan K."/>
            <person name="Mendez-Lago M."/>
            <person name="Minx P."/>
            <person name="Mollenhauer M.U."/>
            <person name="Montooth K."/>
            <person name="Mount S.M."/>
            <person name="Mu X."/>
            <person name="Myers E."/>
            <person name="Negre B."/>
            <person name="Newfeld S."/>
            <person name="Nielsen R."/>
            <person name="Noor M.A."/>
            <person name="O'Grady P."/>
            <person name="Pachter L."/>
            <person name="Papaceit M."/>
            <person name="Parisi M.J."/>
            <person name="Parisi M."/>
            <person name="Parts L."/>
            <person name="Pedersen J.S."/>
            <person name="Pesole G."/>
            <person name="Phillippy A.M."/>
            <person name="Ponting C.P."/>
            <person name="Pop M."/>
            <person name="Porcelli D."/>
            <person name="Powell J.R."/>
            <person name="Prohaska S."/>
            <person name="Pruitt K."/>
            <person name="Puig M."/>
            <person name="Quesneville H."/>
            <person name="Ram K.R."/>
            <person name="Rand D."/>
            <person name="Rasmussen M.D."/>
            <person name="Reed L.K."/>
            <person name="Reenan R."/>
            <person name="Reily A."/>
            <person name="Remington K.A."/>
            <person name="Rieger T.T."/>
            <person name="Ritchie M.G."/>
            <person name="Robin C."/>
            <person name="Rogers Y.H."/>
            <person name="Rohde C."/>
            <person name="Rozas J."/>
            <person name="Rubenfield M.J."/>
            <person name="Ruiz A."/>
            <person name="Russo S."/>
            <person name="Salzberg S.L."/>
            <person name="Sanchez-Gracia A."/>
            <person name="Saranga D.J."/>
            <person name="Sato H."/>
            <person name="Schaeffer S.W."/>
            <person name="Schatz M.C."/>
            <person name="Schlenke T."/>
            <person name="Schwartz R."/>
            <person name="Segarra C."/>
            <person name="Singh R.S."/>
            <person name="Sirot L."/>
            <person name="Sirota M."/>
            <person name="Sisneros N.B."/>
            <person name="Smith C.D."/>
            <person name="Smith T.F."/>
            <person name="Spieth J."/>
            <person name="Stage D.E."/>
            <person name="Stark A."/>
            <person name="Stephan W."/>
            <person name="Strausberg R.L."/>
            <person name="Strempel S."/>
            <person name="Sturgill D."/>
            <person name="Sutton G."/>
            <person name="Sutton G.G."/>
            <person name="Tao W."/>
            <person name="Teichmann S."/>
            <person name="Tobari Y.N."/>
            <person name="Tomimura Y."/>
            <person name="Tsolas J.M."/>
            <person name="Valente V.L."/>
            <person name="Venter E."/>
            <person name="Venter J.C."/>
            <person name="Vicario S."/>
            <person name="Vieira F.G."/>
            <person name="Vilella A.J."/>
            <person name="Villasante A."/>
            <person name="Walenz B."/>
            <person name="Wang J."/>
            <person name="Wasserman M."/>
            <person name="Watts T."/>
            <person name="Wilson D."/>
            <person name="Wilson R.K."/>
            <person name="Wing R.A."/>
            <person name="Wolfner M.F."/>
            <person name="Wong A."/>
            <person name="Wong G.K."/>
            <person name="Wu C.I."/>
            <person name="Wu G."/>
            <person name="Yamamoto D."/>
            <person name="Yang H.P."/>
            <person name="Yang S.P."/>
            <person name="Yorke J.A."/>
            <person name="Yoshida K."/>
            <person name="Zdobnov E."/>
            <person name="Zhang P."/>
            <person name="Zhang Y."/>
            <person name="Zimin A.V."/>
            <person name="Baldwin J."/>
            <person name="Abdouelleil A."/>
            <person name="Abdulkadir J."/>
            <person name="Abebe A."/>
            <person name="Abera B."/>
            <person name="Abreu J."/>
            <person name="Acer S.C."/>
            <person name="Aftuck L."/>
            <person name="Alexander A."/>
            <person name="An P."/>
            <person name="Anderson E."/>
            <person name="Anderson S."/>
            <person name="Arachi H."/>
            <person name="Azer M."/>
            <person name="Bachantsang P."/>
            <person name="Barry A."/>
            <person name="Bayul T."/>
            <person name="Berlin A."/>
            <person name="Bessette D."/>
            <person name="Bloom T."/>
            <person name="Blye J."/>
            <person name="Boguslavskiy L."/>
            <person name="Bonnet C."/>
            <person name="Boukhgalter B."/>
            <person name="Bourzgui I."/>
            <person name="Brown A."/>
            <person name="Cahill P."/>
            <person name="Channer S."/>
            <person name="Cheshatsang Y."/>
            <person name="Chuda L."/>
            <person name="Citroen M."/>
            <person name="Collymore A."/>
            <person name="Cooke P."/>
            <person name="Costello M."/>
            <person name="D'Aco K."/>
            <person name="Daza R."/>
            <person name="De Haan G."/>
            <person name="DeGray S."/>
            <person name="DeMaso C."/>
            <person name="Dhargay N."/>
            <person name="Dooley K."/>
            <person name="Dooley E."/>
            <person name="Doricent M."/>
            <person name="Dorje P."/>
            <person name="Dorjee K."/>
            <person name="Dupes A."/>
            <person name="Elong R."/>
            <person name="Falk J."/>
            <person name="Farina A."/>
            <person name="Faro S."/>
            <person name="Ferguson D."/>
            <person name="Fisher S."/>
            <person name="Foley C.D."/>
            <person name="Franke A."/>
            <person name="Friedrich D."/>
            <person name="Gadbois L."/>
            <person name="Gearin G."/>
            <person name="Gearin C.R."/>
            <person name="Giannoukos G."/>
            <person name="Goode T."/>
            <person name="Graham J."/>
            <person name="Grandbois E."/>
            <person name="Grewal S."/>
            <person name="Gyaltsen K."/>
            <person name="Hafez N."/>
            <person name="Hagos B."/>
            <person name="Hall J."/>
            <person name="Henson C."/>
            <person name="Hollinger A."/>
            <person name="Honan T."/>
            <person name="Huard M.D."/>
            <person name="Hughes L."/>
            <person name="Hurhula B."/>
            <person name="Husby M.E."/>
            <person name="Kamat A."/>
            <person name="Kanga B."/>
            <person name="Kashin S."/>
            <person name="Khazanovich D."/>
            <person name="Kisner P."/>
            <person name="Lance K."/>
            <person name="Lara M."/>
            <person name="Lee W."/>
            <person name="Lennon N."/>
            <person name="Letendre F."/>
            <person name="LeVine R."/>
            <person name="Lipovsky A."/>
            <person name="Liu X."/>
            <person name="Liu J."/>
            <person name="Liu S."/>
            <person name="Lokyitsang T."/>
            <person name="Lokyitsang Y."/>
            <person name="Lubonja R."/>
            <person name="Lui A."/>
            <person name="MacDonald P."/>
            <person name="Magnisalis V."/>
            <person name="Maru K."/>
            <person name="Matthews C."/>
            <person name="McCusker W."/>
            <person name="McDonough S."/>
            <person name="Mehta T."/>
            <person name="Meldrim J."/>
            <person name="Meneus L."/>
            <person name="Mihai O."/>
            <person name="Mihalev A."/>
            <person name="Mihova T."/>
            <person name="Mittelman R."/>
            <person name="Mlenga V."/>
            <person name="Montmayeur A."/>
            <person name="Mulrain L."/>
            <person name="Navidi A."/>
            <person name="Naylor J."/>
            <person name="Negash T."/>
            <person name="Nguyen T."/>
            <person name="Nguyen N."/>
            <person name="Nicol R."/>
            <person name="Norbu C."/>
            <person name="Norbu N."/>
            <person name="Novod N."/>
            <person name="O'Neill B."/>
            <person name="Osman S."/>
            <person name="Markiewicz E."/>
            <person name="Oyono O.L."/>
            <person name="Patti C."/>
            <person name="Phunkhang P."/>
            <person name="Pierre F."/>
            <person name="Priest M."/>
            <person name="Raghuraman S."/>
            <person name="Rege F."/>
            <person name="Reyes R."/>
            <person name="Rise C."/>
            <person name="Rogov P."/>
            <person name="Ross K."/>
            <person name="Ryan E."/>
            <person name="Settipalli S."/>
            <person name="Shea T."/>
            <person name="Sherpa N."/>
            <person name="Shi L."/>
            <person name="Shih D."/>
            <person name="Sparrow T."/>
            <person name="Spaulding J."/>
            <person name="Stalker J."/>
            <person name="Stange-Thomann N."/>
            <person name="Stavropoulos S."/>
            <person name="Stone C."/>
            <person name="Strader C."/>
            <person name="Tesfaye S."/>
            <person name="Thomson T."/>
            <person name="Thoulutsang Y."/>
            <person name="Thoulutsang D."/>
            <person name="Topham K."/>
            <person name="Topping I."/>
            <person name="Tsamla T."/>
            <person name="Vassiliev H."/>
            <person name="Vo A."/>
            <person name="Wangchuk T."/>
            <person name="Wangdi T."/>
            <person name="Weiand M."/>
            <person name="Wilkinson J."/>
            <person name="Wilson A."/>
            <person name="Yadav S."/>
            <person name="Young G."/>
            <person name="Yu Q."/>
            <person name="Zembek L."/>
            <person name="Zhong D."/>
            <person name="Zimmer A."/>
            <person name="Zwirko Z."/>
            <person name="Jaffe D.B."/>
            <person name="Alvarez P."/>
            <person name="Brockman W."/>
            <person name="Butler J."/>
            <person name="Chin C."/>
            <person name="Gnerre S."/>
            <person name="Grabherr M."/>
            <person name="Kleber M."/>
            <person name="Mauceli E."/>
            <person name="MacCallum I."/>
        </authorList>
    </citation>
    <scope>NUCLEOTIDE SEQUENCE [LARGE SCALE GENOMIC DNA]</scope>
    <source>
        <strain evidence="2">white501</strain>
    </source>
</reference>
<evidence type="ECO:0000313" key="2">
    <source>
        <dbReference type="Proteomes" id="UP000000304"/>
    </source>
</evidence>
<dbReference type="Proteomes" id="UP000000304">
    <property type="component" value="Chromosome X"/>
</dbReference>
<dbReference type="EMBL" id="CM000366">
    <property type="protein sequence ID" value="EDX16782.1"/>
    <property type="molecule type" value="Genomic_DNA"/>
</dbReference>
<protein>
    <submittedName>
        <fullName evidence="1">GD16463</fullName>
    </submittedName>
</protein>
<dbReference type="AlphaFoldDB" id="B4R7H1"/>